<dbReference type="GO" id="GO:0006259">
    <property type="term" value="P:DNA metabolic process"/>
    <property type="evidence" value="ECO:0007669"/>
    <property type="project" value="InterPro"/>
</dbReference>
<dbReference type="Pfam" id="PF03837">
    <property type="entry name" value="RecT"/>
    <property type="match status" value="1"/>
</dbReference>
<sequence>MNAVATIDAPRQSLIATMASRYSMEPKAFADTLRATVVPKNATNEEFAAFLMVAREYDLNPITKEIYAFPKQGGGIQPIVSVDGWANLINSHPQCDGIEFEDHLDGSGNLVSITCRIYRKDRARPTTATEYMVECRRETATWKQWPRRMLRHKALIQAARYAFGFAGIVDPDEGERTAAPTPPSSEPKLIPPSPPAPTRGETLARTAATSPQRPNMQDEPPTSPAPERLDAQGSVDPEAWTADCERRMSACKTLDALNELWEHEIALESEDAFPADIARVRESFAKHEARLSDG</sequence>
<evidence type="ECO:0000313" key="2">
    <source>
        <dbReference type="EMBL" id="GLK69220.1"/>
    </source>
</evidence>
<comment type="caution">
    <text evidence="2">The sequence shown here is derived from an EMBL/GenBank/DDBJ whole genome shotgun (WGS) entry which is preliminary data.</text>
</comment>
<keyword evidence="3" id="KW-1185">Reference proteome</keyword>
<gene>
    <name evidence="2" type="ORF">GCM10008179_28580</name>
</gene>
<feature type="compositionally biased region" description="Pro residues" evidence="1">
    <location>
        <begin position="180"/>
        <end position="197"/>
    </location>
</feature>
<reference evidence="2" key="1">
    <citation type="journal article" date="2014" name="Int. J. Syst. Evol. Microbiol.">
        <title>Complete genome sequence of Corynebacterium casei LMG S-19264T (=DSM 44701T), isolated from a smear-ripened cheese.</title>
        <authorList>
            <consortium name="US DOE Joint Genome Institute (JGI-PGF)"/>
            <person name="Walter F."/>
            <person name="Albersmeier A."/>
            <person name="Kalinowski J."/>
            <person name="Ruckert C."/>
        </authorList>
    </citation>
    <scope>NUCLEOTIDE SEQUENCE</scope>
    <source>
        <strain evidence="2">VKM B-2347</strain>
    </source>
</reference>
<dbReference type="InterPro" id="IPR018330">
    <property type="entry name" value="RecT_fam"/>
</dbReference>
<evidence type="ECO:0000256" key="1">
    <source>
        <dbReference type="SAM" id="MobiDB-lite"/>
    </source>
</evidence>
<dbReference type="RefSeq" id="WP_271169451.1">
    <property type="nucleotide sequence ID" value="NZ_BSFI01000021.1"/>
</dbReference>
<dbReference type="GO" id="GO:0003677">
    <property type="term" value="F:DNA binding"/>
    <property type="evidence" value="ECO:0007669"/>
    <property type="project" value="InterPro"/>
</dbReference>
<organism evidence="2 3">
    <name type="scientific">Hansschlegelia plantiphila</name>
    <dbReference type="NCBI Taxonomy" id="374655"/>
    <lineage>
        <taxon>Bacteria</taxon>
        <taxon>Pseudomonadati</taxon>
        <taxon>Pseudomonadota</taxon>
        <taxon>Alphaproteobacteria</taxon>
        <taxon>Hyphomicrobiales</taxon>
        <taxon>Methylopilaceae</taxon>
        <taxon>Hansschlegelia</taxon>
    </lineage>
</organism>
<reference evidence="2" key="2">
    <citation type="submission" date="2023-01" db="EMBL/GenBank/DDBJ databases">
        <authorList>
            <person name="Sun Q."/>
            <person name="Evtushenko L."/>
        </authorList>
    </citation>
    <scope>NUCLEOTIDE SEQUENCE</scope>
    <source>
        <strain evidence="2">VKM B-2347</strain>
    </source>
</reference>
<evidence type="ECO:0000313" key="3">
    <source>
        <dbReference type="Proteomes" id="UP001143372"/>
    </source>
</evidence>
<dbReference type="Proteomes" id="UP001143372">
    <property type="component" value="Unassembled WGS sequence"/>
</dbReference>
<feature type="region of interest" description="Disordered" evidence="1">
    <location>
        <begin position="170"/>
        <end position="233"/>
    </location>
</feature>
<evidence type="ECO:0008006" key="4">
    <source>
        <dbReference type="Google" id="ProtNLM"/>
    </source>
</evidence>
<dbReference type="EMBL" id="BSFI01000021">
    <property type="protein sequence ID" value="GLK69220.1"/>
    <property type="molecule type" value="Genomic_DNA"/>
</dbReference>
<protein>
    <recommendedName>
        <fullName evidence="4">Phage recombination protein Bet</fullName>
    </recommendedName>
</protein>
<accession>A0A9W6MWU4</accession>
<proteinExistence type="predicted"/>
<dbReference type="AlphaFoldDB" id="A0A9W6MWU4"/>
<name>A0A9W6MWU4_9HYPH</name>